<dbReference type="RefSeq" id="WP_015265090.1">
    <property type="nucleotide sequence ID" value="NC_019904.1"/>
</dbReference>
<accession>L0FXS0</accession>
<protein>
    <submittedName>
        <fullName evidence="6">Fatty acid hydroxylase-like protein</fullName>
    </submittedName>
</protein>
<dbReference type="AlphaFoldDB" id="L0FXS0"/>
<proteinExistence type="inferred from homology"/>
<evidence type="ECO:0000313" key="6">
    <source>
        <dbReference type="EMBL" id="AGA77526.1"/>
    </source>
</evidence>
<reference evidence="7" key="1">
    <citation type="submission" date="2012-02" db="EMBL/GenBank/DDBJ databases">
        <title>The complete genome of Echinicola vietnamensis DSM 17526.</title>
        <authorList>
            <person name="Lucas S."/>
            <person name="Copeland A."/>
            <person name="Lapidus A."/>
            <person name="Glavina del Rio T."/>
            <person name="Dalin E."/>
            <person name="Tice H."/>
            <person name="Bruce D."/>
            <person name="Goodwin L."/>
            <person name="Pitluck S."/>
            <person name="Peters L."/>
            <person name="Ovchinnikova G."/>
            <person name="Teshima H."/>
            <person name="Kyrpides N."/>
            <person name="Mavromatis K."/>
            <person name="Ivanova N."/>
            <person name="Brettin T."/>
            <person name="Detter J.C."/>
            <person name="Han C."/>
            <person name="Larimer F."/>
            <person name="Land M."/>
            <person name="Hauser L."/>
            <person name="Markowitz V."/>
            <person name="Cheng J.-F."/>
            <person name="Hugenholtz P."/>
            <person name="Woyke T."/>
            <person name="Wu D."/>
            <person name="Brambilla E."/>
            <person name="Klenk H.-P."/>
            <person name="Eisen J.A."/>
        </authorList>
    </citation>
    <scope>NUCLEOTIDE SEQUENCE [LARGE SCALE GENOMIC DNA]</scope>
    <source>
        <strain evidence="7">DSM 17526 / LMG 23754 / KMM 6221</strain>
    </source>
</reference>
<sequence length="148" mass="17298">MIEAILFIIIGFVAMEVSGWAIHKYLMHGVFWQIHKTHHHPRKGAFEKNDAFSAIFGGIAIILMVMGYAALDYRFWLGMGISIYGMSYFFFHDVIIHRRVKWLKRPDGGFWRGFVRAHQAHHANNQKKGTEAYGLFFVPFKYFKEGKK</sequence>
<evidence type="ECO:0000259" key="5">
    <source>
        <dbReference type="Pfam" id="PF04116"/>
    </source>
</evidence>
<dbReference type="KEGG" id="evi:Echvi_1255"/>
<dbReference type="Proteomes" id="UP000010796">
    <property type="component" value="Chromosome"/>
</dbReference>
<feature type="domain" description="Fatty acid hydroxylase" evidence="5">
    <location>
        <begin position="9"/>
        <end position="138"/>
    </location>
</feature>
<dbReference type="GO" id="GO:0016119">
    <property type="term" value="P:carotene metabolic process"/>
    <property type="evidence" value="ECO:0007669"/>
    <property type="project" value="TreeGrafter"/>
</dbReference>
<keyword evidence="7" id="KW-1185">Reference proteome</keyword>
<dbReference type="HOGENOM" id="CLU_054855_1_0_10"/>
<evidence type="ECO:0000256" key="2">
    <source>
        <dbReference type="ARBA" id="ARBA00022746"/>
    </source>
</evidence>
<dbReference type="InterPro" id="IPR006694">
    <property type="entry name" value="Fatty_acid_hydroxylase"/>
</dbReference>
<keyword evidence="4" id="KW-0472">Membrane</keyword>
<dbReference type="InterPro" id="IPR045019">
    <property type="entry name" value="BETA-OHASE-like"/>
</dbReference>
<dbReference type="OrthoDB" id="5243888at2"/>
<organism evidence="6 7">
    <name type="scientific">Echinicola vietnamensis (strain DSM 17526 / LMG 23754 / KMM 6221)</name>
    <dbReference type="NCBI Taxonomy" id="926556"/>
    <lineage>
        <taxon>Bacteria</taxon>
        <taxon>Pseudomonadati</taxon>
        <taxon>Bacteroidota</taxon>
        <taxon>Cytophagia</taxon>
        <taxon>Cytophagales</taxon>
        <taxon>Cyclobacteriaceae</taxon>
        <taxon>Echinicola</taxon>
    </lineage>
</organism>
<dbReference type="EMBL" id="CP003346">
    <property type="protein sequence ID" value="AGA77526.1"/>
    <property type="molecule type" value="Genomic_DNA"/>
</dbReference>
<evidence type="ECO:0000313" key="7">
    <source>
        <dbReference type="Proteomes" id="UP000010796"/>
    </source>
</evidence>
<keyword evidence="3" id="KW-0560">Oxidoreductase</keyword>
<feature type="transmembrane region" description="Helical" evidence="4">
    <location>
        <begin position="6"/>
        <end position="26"/>
    </location>
</feature>
<gene>
    <name evidence="6" type="ordered locus">Echvi_1255</name>
</gene>
<name>L0FXS0_ECHVK</name>
<evidence type="ECO:0000256" key="3">
    <source>
        <dbReference type="ARBA" id="ARBA00023002"/>
    </source>
</evidence>
<keyword evidence="4" id="KW-1133">Transmembrane helix</keyword>
<dbReference type="GO" id="GO:0005506">
    <property type="term" value="F:iron ion binding"/>
    <property type="evidence" value="ECO:0007669"/>
    <property type="project" value="InterPro"/>
</dbReference>
<keyword evidence="4" id="KW-0812">Transmembrane</keyword>
<dbReference type="eggNOG" id="COG3000">
    <property type="taxonomic scope" value="Bacteria"/>
</dbReference>
<comment type="similarity">
    <text evidence="1">Belongs to the sterol desaturase family.</text>
</comment>
<dbReference type="GO" id="GO:0010291">
    <property type="term" value="F:beta-carotene 3-hydroxylase activity"/>
    <property type="evidence" value="ECO:0007669"/>
    <property type="project" value="TreeGrafter"/>
</dbReference>
<feature type="transmembrane region" description="Helical" evidence="4">
    <location>
        <begin position="51"/>
        <end position="69"/>
    </location>
</feature>
<dbReference type="PANTHER" id="PTHR31899:SF9">
    <property type="entry name" value="BETA-CAROTENE 3-HYDROXYLASE 1, CHLOROPLASTIC"/>
    <property type="match status" value="1"/>
</dbReference>
<dbReference type="PANTHER" id="PTHR31899">
    <property type="entry name" value="BETA-CAROTENE 3-HYDROXYLASE 1, CHLOROPLASTIC"/>
    <property type="match status" value="1"/>
</dbReference>
<keyword evidence="2" id="KW-0125">Carotenoid biosynthesis</keyword>
<dbReference type="Pfam" id="PF04116">
    <property type="entry name" value="FA_hydroxylase"/>
    <property type="match status" value="1"/>
</dbReference>
<dbReference type="STRING" id="926556.Echvi_1255"/>
<feature type="transmembrane region" description="Helical" evidence="4">
    <location>
        <begin position="75"/>
        <end position="96"/>
    </location>
</feature>
<dbReference type="GO" id="GO:0016123">
    <property type="term" value="P:xanthophyll biosynthetic process"/>
    <property type="evidence" value="ECO:0007669"/>
    <property type="project" value="TreeGrafter"/>
</dbReference>
<evidence type="ECO:0000256" key="1">
    <source>
        <dbReference type="ARBA" id="ARBA00009324"/>
    </source>
</evidence>
<evidence type="ECO:0000256" key="4">
    <source>
        <dbReference type="SAM" id="Phobius"/>
    </source>
</evidence>